<feature type="domain" description="Protein kinase" evidence="6">
    <location>
        <begin position="1"/>
        <end position="290"/>
    </location>
</feature>
<evidence type="ECO:0000259" key="6">
    <source>
        <dbReference type="PROSITE" id="PS50011"/>
    </source>
</evidence>
<keyword evidence="2 4" id="KW-0547">Nucleotide-binding</keyword>
<dbReference type="EMBL" id="SNRW01002535">
    <property type="protein sequence ID" value="KAA6392458.1"/>
    <property type="molecule type" value="Genomic_DNA"/>
</dbReference>
<feature type="compositionally biased region" description="Low complexity" evidence="5">
    <location>
        <begin position="512"/>
        <end position="536"/>
    </location>
</feature>
<dbReference type="Gene3D" id="1.10.510.10">
    <property type="entry name" value="Transferase(Phosphotransferase) domain 1"/>
    <property type="match status" value="1"/>
</dbReference>
<dbReference type="OrthoDB" id="5800476at2759"/>
<dbReference type="SUPFAM" id="SSF56112">
    <property type="entry name" value="Protein kinase-like (PK-like)"/>
    <property type="match status" value="1"/>
</dbReference>
<keyword evidence="3 4" id="KW-0067">ATP-binding</keyword>
<feature type="compositionally biased region" description="Low complexity" evidence="5">
    <location>
        <begin position="881"/>
        <end position="899"/>
    </location>
</feature>
<feature type="region of interest" description="Disordered" evidence="5">
    <location>
        <begin position="915"/>
        <end position="1090"/>
    </location>
</feature>
<dbReference type="Proteomes" id="UP000324800">
    <property type="component" value="Unassembled WGS sequence"/>
</dbReference>
<feature type="compositionally biased region" description="Polar residues" evidence="5">
    <location>
        <begin position="766"/>
        <end position="783"/>
    </location>
</feature>
<dbReference type="InterPro" id="IPR000719">
    <property type="entry name" value="Prot_kinase_dom"/>
</dbReference>
<dbReference type="InterPro" id="IPR008271">
    <property type="entry name" value="Ser/Thr_kinase_AS"/>
</dbReference>
<dbReference type="CDD" id="cd14016">
    <property type="entry name" value="STKc_CK1"/>
    <property type="match status" value="1"/>
</dbReference>
<comment type="caution">
    <text evidence="7">The sequence shown here is derived from an EMBL/GenBank/DDBJ whole genome shotgun (WGS) entry which is preliminary data.</text>
</comment>
<feature type="compositionally biased region" description="Basic and acidic residues" evidence="5">
    <location>
        <begin position="380"/>
        <end position="389"/>
    </location>
</feature>
<dbReference type="GO" id="GO:0004674">
    <property type="term" value="F:protein serine/threonine kinase activity"/>
    <property type="evidence" value="ECO:0007669"/>
    <property type="project" value="UniProtKB-EC"/>
</dbReference>
<sequence>MASSRSGSSHHKGIPLTVGGKYKLLKKIGAGSFGEIYLCGVSGTTEEYAVKMEPLNSKMPQLMYECKLYQHLSGNIGIPLIKYHGVEGSYNVMVMELLGKSLEDLIHRDIKPDNFLMGKGKKKGIVYMIDLGLSKRYRDANYHQHIPFREGKGLTGTVRYASVNSHLGYEQSRRDDLEAIGYVLVYFMTGQLPWQGLKIESRTKKFQAICDLKRNITPEQLCKNIPNEFALYLKYVKGLSFDQAPDYFYLRRIFQTLFLKNRFAQDYIYDWTVTDAQGQQTVETVQKPIIQPLPPQVQQQIQKQNEADKDKNIEKDLQLKKQSQLNISSNKKQQQQQQQQQQTTENNPKQIHNTDDQSTSDDDGQSSDSSQNSNDESIDSEQKRINLEKERIEKEKQIERQRIKMQLLQQQKEFNSKPIFKKAQVSSPQDVHRSSTPIIPLVNTDFVDPSTIQGQVNNSAVKDLTSITIGVNKSVFSNEIKSPHTNVRVSNMNKNQNQNQIISSHISLGKNENYTNLNENTDNNQQQQQQQQQQAQSAAFPFGVPKSARSPPMVLQSPQPIMGQKSRDQLLKIQQMDSHQQMQHLQQNNPLQQQQQQQQQLQSSMYAPQATYTSTTSSSSTPTFSQPQSRNASVSGFSVNTNAANYASRATTPFQMPEESTPPPNQPAVSPVSMIIPRNAGNTDSQMAVIAEQEDENGNRIMTNGQQGLNSQFDSQNMNQTGDNNQINSTGNNNNNNNNPNQNSLIRSQQAHTVSHTRQHSGGAGNNNNQFNKPGQQQAGSRTQLNQQQQQQQLLNQNFNGGKIVGGQVIPLALGESPSVRSLESKNQQKQVNGGNTKIQGFQIPSQVTRKSKDNTNNPSNQNQNQNQNQTQNQRVISSRQQGGLQQQQQQQQQQNNNQNKNVVFSSVSQDKQFIGSSNLQTSSQIQTSQYQHNQQQPTQIPVTKTSKQQQSLQVPHQSPDNSNSPRLQTITNSGQNIVQSSLSPRIGSSGSGQLSSERPFRQVTNSRIPSPQGSFDPSNANANVQQSSGVNRNSKSPNTNTNTNNPSSSSSQTQSQQQQQSHQGIQKATQQQGMFVKGKQGSIQAGQKK</sequence>
<dbReference type="AlphaFoldDB" id="A0A5J4WBX9"/>
<feature type="compositionally biased region" description="Low complexity" evidence="5">
    <location>
        <begin position="366"/>
        <end position="375"/>
    </location>
</feature>
<feature type="region of interest" description="Disordered" evidence="5">
    <location>
        <begin position="820"/>
        <end position="899"/>
    </location>
</feature>
<name>A0A5J4WBX9_9EUKA</name>
<dbReference type="PROSITE" id="PS00108">
    <property type="entry name" value="PROTEIN_KINASE_ST"/>
    <property type="match status" value="1"/>
</dbReference>
<dbReference type="PANTHER" id="PTHR11909">
    <property type="entry name" value="CASEIN KINASE-RELATED"/>
    <property type="match status" value="1"/>
</dbReference>
<feature type="compositionally biased region" description="Low complexity" evidence="5">
    <location>
        <begin position="333"/>
        <end position="342"/>
    </location>
</feature>
<feature type="region of interest" description="Disordered" evidence="5">
    <location>
        <begin position="575"/>
        <end position="635"/>
    </location>
</feature>
<gene>
    <name evidence="7" type="ORF">EZS28_012015</name>
</gene>
<feature type="compositionally biased region" description="Polar residues" evidence="5">
    <location>
        <begin position="820"/>
        <end position="849"/>
    </location>
</feature>
<evidence type="ECO:0000313" key="7">
    <source>
        <dbReference type="EMBL" id="KAA6392458.1"/>
    </source>
</evidence>
<organism evidence="7 8">
    <name type="scientific">Streblomastix strix</name>
    <dbReference type="NCBI Taxonomy" id="222440"/>
    <lineage>
        <taxon>Eukaryota</taxon>
        <taxon>Metamonada</taxon>
        <taxon>Preaxostyla</taxon>
        <taxon>Oxymonadida</taxon>
        <taxon>Streblomastigidae</taxon>
        <taxon>Streblomastix</taxon>
    </lineage>
</organism>
<feature type="compositionally biased region" description="Polar residues" evidence="5">
    <location>
        <begin position="933"/>
        <end position="980"/>
    </location>
</feature>
<dbReference type="PROSITE" id="PS00107">
    <property type="entry name" value="PROTEIN_KINASE_ATP"/>
    <property type="match status" value="1"/>
</dbReference>
<dbReference type="InterPro" id="IPR017441">
    <property type="entry name" value="Protein_kinase_ATP_BS"/>
</dbReference>
<evidence type="ECO:0000256" key="4">
    <source>
        <dbReference type="PROSITE-ProRule" id="PRU10141"/>
    </source>
</evidence>
<feature type="region of interest" description="Disordered" evidence="5">
    <location>
        <begin position="325"/>
        <end position="389"/>
    </location>
</feature>
<feature type="binding site" evidence="4">
    <location>
        <position position="51"/>
    </location>
    <ligand>
        <name>ATP</name>
        <dbReference type="ChEBI" id="CHEBI:30616"/>
    </ligand>
</feature>
<feature type="compositionally biased region" description="Polar residues" evidence="5">
    <location>
        <begin position="1003"/>
        <end position="1033"/>
    </location>
</feature>
<feature type="compositionally biased region" description="Low complexity" evidence="5">
    <location>
        <begin position="855"/>
        <end position="874"/>
    </location>
</feature>
<dbReference type="SMART" id="SM00220">
    <property type="entry name" value="S_TKc"/>
    <property type="match status" value="1"/>
</dbReference>
<evidence type="ECO:0000313" key="8">
    <source>
        <dbReference type="Proteomes" id="UP000324800"/>
    </source>
</evidence>
<feature type="compositionally biased region" description="Polar residues" evidence="5">
    <location>
        <begin position="1063"/>
        <end position="1074"/>
    </location>
</feature>
<keyword evidence="7" id="KW-0418">Kinase</keyword>
<proteinExistence type="predicted"/>
<dbReference type="Gene3D" id="3.30.200.20">
    <property type="entry name" value="Phosphorylase Kinase, domain 1"/>
    <property type="match status" value="1"/>
</dbReference>
<feature type="compositionally biased region" description="Low complexity" evidence="5">
    <location>
        <begin position="917"/>
        <end position="932"/>
    </location>
</feature>
<keyword evidence="7" id="KW-0808">Transferase</keyword>
<feature type="compositionally biased region" description="Low complexity" evidence="5">
    <location>
        <begin position="724"/>
        <end position="743"/>
    </location>
</feature>
<dbReference type="InterPro" id="IPR011009">
    <property type="entry name" value="Kinase-like_dom_sf"/>
</dbReference>
<feature type="region of interest" description="Disordered" evidence="5">
    <location>
        <begin position="700"/>
        <end position="791"/>
    </location>
</feature>
<reference evidence="7 8" key="1">
    <citation type="submission" date="2019-03" db="EMBL/GenBank/DDBJ databases">
        <title>Single cell metagenomics reveals metabolic interactions within the superorganism composed of flagellate Streblomastix strix and complex community of Bacteroidetes bacteria on its surface.</title>
        <authorList>
            <person name="Treitli S.C."/>
            <person name="Kolisko M."/>
            <person name="Husnik F."/>
            <person name="Keeling P."/>
            <person name="Hampl V."/>
        </authorList>
    </citation>
    <scope>NUCLEOTIDE SEQUENCE [LARGE SCALE GENOMIC DNA]</scope>
    <source>
        <strain evidence="7">ST1C</strain>
    </source>
</reference>
<evidence type="ECO:0000256" key="3">
    <source>
        <dbReference type="ARBA" id="ARBA00022840"/>
    </source>
</evidence>
<feature type="region of interest" description="Disordered" evidence="5">
    <location>
        <begin position="512"/>
        <end position="560"/>
    </location>
</feature>
<feature type="compositionally biased region" description="Polar residues" evidence="5">
    <location>
        <begin position="744"/>
        <end position="756"/>
    </location>
</feature>
<dbReference type="PROSITE" id="PS50011">
    <property type="entry name" value="PROTEIN_KINASE_DOM"/>
    <property type="match status" value="1"/>
</dbReference>
<dbReference type="GO" id="GO:0005524">
    <property type="term" value="F:ATP binding"/>
    <property type="evidence" value="ECO:0007669"/>
    <property type="project" value="UniProtKB-UniRule"/>
</dbReference>
<feature type="compositionally biased region" description="Low complexity" evidence="5">
    <location>
        <begin position="575"/>
        <end position="629"/>
    </location>
</feature>
<dbReference type="InterPro" id="IPR050235">
    <property type="entry name" value="CK1_Ser-Thr_kinase"/>
</dbReference>
<feature type="compositionally biased region" description="Low complexity" evidence="5">
    <location>
        <begin position="1034"/>
        <end position="1062"/>
    </location>
</feature>
<evidence type="ECO:0000256" key="2">
    <source>
        <dbReference type="ARBA" id="ARBA00022741"/>
    </source>
</evidence>
<dbReference type="EC" id="2.7.11.1" evidence="1"/>
<evidence type="ECO:0000256" key="5">
    <source>
        <dbReference type="SAM" id="MobiDB-lite"/>
    </source>
</evidence>
<protein>
    <recommendedName>
        <fullName evidence="1">non-specific serine/threonine protein kinase</fullName>
        <ecNumber evidence="1">2.7.11.1</ecNumber>
    </recommendedName>
</protein>
<feature type="compositionally biased region" description="Low complexity" evidence="5">
    <location>
        <begin position="981"/>
        <end position="993"/>
    </location>
</feature>
<feature type="region of interest" description="Disordered" evidence="5">
    <location>
        <begin position="653"/>
        <end position="681"/>
    </location>
</feature>
<feature type="compositionally biased region" description="Polar residues" evidence="5">
    <location>
        <begin position="700"/>
        <end position="723"/>
    </location>
</feature>
<accession>A0A5J4WBX9</accession>
<evidence type="ECO:0000256" key="1">
    <source>
        <dbReference type="ARBA" id="ARBA00012513"/>
    </source>
</evidence>